<sequence>MVWQLSQGDEMEVIEAALVPVEKSEQEVTGAAPSSMDIGAEETVTSALQGLKSWDTSSSRLPNRDHD</sequence>
<reference evidence="1" key="1">
    <citation type="submission" date="2022-07" db="EMBL/GenBank/DDBJ databases">
        <title>Taxonomy of Aspergillus series Nigri: significant species reduction supported by multi-species coalescent approaches.</title>
        <authorList>
            <person name="Bian C."/>
            <person name="Kusuya Y."/>
            <person name="Sklenar F."/>
            <person name="D'hooge E."/>
            <person name="Yaguchi T."/>
            <person name="Takahashi H."/>
            <person name="Hubka V."/>
        </authorList>
    </citation>
    <scope>NUCLEOTIDE SEQUENCE</scope>
    <source>
        <strain evidence="1">CBS 733.88</strain>
    </source>
</reference>
<evidence type="ECO:0000313" key="2">
    <source>
        <dbReference type="Proteomes" id="UP001143548"/>
    </source>
</evidence>
<proteinExistence type="predicted"/>
<evidence type="ECO:0000313" key="1">
    <source>
        <dbReference type="EMBL" id="GKZ27039.1"/>
    </source>
</evidence>
<accession>A0A9W5Z2E4</accession>
<gene>
    <name evidence="1" type="ORF">AbraCBS73388_003556</name>
</gene>
<comment type="caution">
    <text evidence="1">The sequence shown here is derived from an EMBL/GenBank/DDBJ whole genome shotgun (WGS) entry which is preliminary data.</text>
</comment>
<dbReference type="EMBL" id="BROQ01000178">
    <property type="protein sequence ID" value="GKZ27039.1"/>
    <property type="molecule type" value="Genomic_DNA"/>
</dbReference>
<dbReference type="AlphaFoldDB" id="A0A9W5Z2E4"/>
<dbReference type="Proteomes" id="UP001143548">
    <property type="component" value="Unassembled WGS sequence"/>
</dbReference>
<feature type="non-terminal residue" evidence="1">
    <location>
        <position position="67"/>
    </location>
</feature>
<protein>
    <submittedName>
        <fullName evidence="1">Uncharacterized protein</fullName>
    </submittedName>
</protein>
<organism evidence="1 2">
    <name type="scientific">Aspergillus brasiliensis</name>
    <dbReference type="NCBI Taxonomy" id="319629"/>
    <lineage>
        <taxon>Eukaryota</taxon>
        <taxon>Fungi</taxon>
        <taxon>Dikarya</taxon>
        <taxon>Ascomycota</taxon>
        <taxon>Pezizomycotina</taxon>
        <taxon>Eurotiomycetes</taxon>
        <taxon>Eurotiomycetidae</taxon>
        <taxon>Eurotiales</taxon>
        <taxon>Aspergillaceae</taxon>
        <taxon>Aspergillus</taxon>
        <taxon>Aspergillus subgen. Circumdati</taxon>
    </lineage>
</organism>
<name>A0A9W5Z2E4_9EURO</name>